<keyword evidence="3" id="KW-1185">Reference proteome</keyword>
<organism evidence="2 3">
    <name type="scientific">Xylaria grammica</name>
    <dbReference type="NCBI Taxonomy" id="363999"/>
    <lineage>
        <taxon>Eukaryota</taxon>
        <taxon>Fungi</taxon>
        <taxon>Dikarya</taxon>
        <taxon>Ascomycota</taxon>
        <taxon>Pezizomycotina</taxon>
        <taxon>Sordariomycetes</taxon>
        <taxon>Xylariomycetidae</taxon>
        <taxon>Xylariales</taxon>
        <taxon>Xylariaceae</taxon>
        <taxon>Xylaria</taxon>
    </lineage>
</organism>
<protein>
    <submittedName>
        <fullName evidence="2">Uncharacterized protein</fullName>
    </submittedName>
</protein>
<evidence type="ECO:0000313" key="3">
    <source>
        <dbReference type="Proteomes" id="UP000286045"/>
    </source>
</evidence>
<evidence type="ECO:0000313" key="2">
    <source>
        <dbReference type="EMBL" id="RWA08962.1"/>
    </source>
</evidence>
<dbReference type="Proteomes" id="UP000286045">
    <property type="component" value="Unassembled WGS sequence"/>
</dbReference>
<proteinExistence type="predicted"/>
<keyword evidence="1" id="KW-0732">Signal</keyword>
<comment type="caution">
    <text evidence="2">The sequence shown here is derived from an EMBL/GenBank/DDBJ whole genome shotgun (WGS) entry which is preliminary data.</text>
</comment>
<gene>
    <name evidence="2" type="ORF">EKO27_g6152</name>
</gene>
<dbReference type="EMBL" id="RYZI01000176">
    <property type="protein sequence ID" value="RWA08962.1"/>
    <property type="molecule type" value="Genomic_DNA"/>
</dbReference>
<evidence type="ECO:0000256" key="1">
    <source>
        <dbReference type="SAM" id="SignalP"/>
    </source>
</evidence>
<reference evidence="2 3" key="1">
    <citation type="submission" date="2018-12" db="EMBL/GenBank/DDBJ databases">
        <title>Draft genome sequence of Xylaria grammica IHI A82.</title>
        <authorList>
            <person name="Buettner E."/>
            <person name="Kellner H."/>
        </authorList>
    </citation>
    <scope>NUCLEOTIDE SEQUENCE [LARGE SCALE GENOMIC DNA]</scope>
    <source>
        <strain evidence="2 3">IHI A82</strain>
    </source>
</reference>
<dbReference type="STRING" id="363999.A0A439D3I5"/>
<feature type="chain" id="PRO_5019397086" evidence="1">
    <location>
        <begin position="19"/>
        <end position="139"/>
    </location>
</feature>
<name>A0A439D3I5_9PEZI</name>
<feature type="signal peptide" evidence="1">
    <location>
        <begin position="1"/>
        <end position="18"/>
    </location>
</feature>
<dbReference type="AlphaFoldDB" id="A0A439D3I5"/>
<sequence>MKLLALSALLGATALVKADYTAFRWTNAAIPTNVPVGTEIALEWTAKGYTGPFELSVLAFNITPKYYTPGPFGQVPVFDTAEITLADSPSAASGTFTWKAAPMDAAGTWTGSQFLYQIDAGFPDQSSSSAGAFYLVGAE</sequence>
<accession>A0A439D3I5</accession>